<dbReference type="Gene3D" id="3.20.20.450">
    <property type="entry name" value="EAL domain"/>
    <property type="match status" value="1"/>
</dbReference>
<name>A0ABT5VAN1_9BACI</name>
<gene>
    <name evidence="2" type="ORF">N7Z68_03950</name>
</gene>
<dbReference type="CDD" id="cd01948">
    <property type="entry name" value="EAL"/>
    <property type="match status" value="1"/>
</dbReference>
<dbReference type="InterPro" id="IPR050706">
    <property type="entry name" value="Cyclic-di-GMP_PDE-like"/>
</dbReference>
<dbReference type="PANTHER" id="PTHR33121">
    <property type="entry name" value="CYCLIC DI-GMP PHOSPHODIESTERASE PDEF"/>
    <property type="match status" value="1"/>
</dbReference>
<dbReference type="EMBL" id="JAOTPO010000002">
    <property type="protein sequence ID" value="MDE5412526.1"/>
    <property type="molecule type" value="Genomic_DNA"/>
</dbReference>
<feature type="domain" description="EAL" evidence="1">
    <location>
        <begin position="104"/>
        <end position="354"/>
    </location>
</feature>
<evidence type="ECO:0000313" key="2">
    <source>
        <dbReference type="EMBL" id="MDE5412526.1"/>
    </source>
</evidence>
<dbReference type="SUPFAM" id="SSF141868">
    <property type="entry name" value="EAL domain-like"/>
    <property type="match status" value="1"/>
</dbReference>
<organism evidence="2 3">
    <name type="scientific">Alkalihalobacterium chitinilyticum</name>
    <dbReference type="NCBI Taxonomy" id="2980103"/>
    <lineage>
        <taxon>Bacteria</taxon>
        <taxon>Bacillati</taxon>
        <taxon>Bacillota</taxon>
        <taxon>Bacilli</taxon>
        <taxon>Bacillales</taxon>
        <taxon>Bacillaceae</taxon>
        <taxon>Alkalihalobacterium</taxon>
    </lineage>
</organism>
<dbReference type="Pfam" id="PF00563">
    <property type="entry name" value="EAL"/>
    <property type="match status" value="1"/>
</dbReference>
<dbReference type="SMART" id="SM00052">
    <property type="entry name" value="EAL"/>
    <property type="match status" value="1"/>
</dbReference>
<dbReference type="InterPro" id="IPR035919">
    <property type="entry name" value="EAL_sf"/>
</dbReference>
<dbReference type="PANTHER" id="PTHR33121:SF15">
    <property type="entry name" value="BLUE LIGHT- AND TEMPERATURE-REGULATED ANTIREPRESSOR BLUF"/>
    <property type="match status" value="1"/>
</dbReference>
<comment type="caution">
    <text evidence="2">The sequence shown here is derived from an EMBL/GenBank/DDBJ whole genome shotgun (WGS) entry which is preliminary data.</text>
</comment>
<dbReference type="PROSITE" id="PS50883">
    <property type="entry name" value="EAL"/>
    <property type="match status" value="1"/>
</dbReference>
<sequence>MTVCSSCSSFPDLSEQGALLIYCKIEADFLDLENRIKQKYKVESDKQVLKIRYDSFTMLEQIVNDIDLLLQGNSTGMFGSWIDEQLEKQPVLFPTMTPFDQLHERIRHRDYVTVINQRKFTHHIQPIIQVNDGKVFGYEFLLRPTDNHFPFFPGELFAFSQRAGLQSLLDSQARIGSIEVSAKLLQEGQKRFINFLPSSIYDPNHCLKSTFKVVEQFNVNPSDLVFEVVETEKIKDIDHLKKIFSTYKQHGVHVALDDIGTGYSTIEVLKELNPNFAKIDRHLVDHCDMDKEKQQKLKAIQEVANANGIILLAEGIERKEELTYCKEIGVDLAQGYLIARPSAHPISNTLLTNS</sequence>
<keyword evidence="3" id="KW-1185">Reference proteome</keyword>
<dbReference type="Proteomes" id="UP001148125">
    <property type="component" value="Unassembled WGS sequence"/>
</dbReference>
<reference evidence="2" key="1">
    <citation type="submission" date="2024-05" db="EMBL/GenBank/DDBJ databases">
        <title>Alkalihalobacillus sp. strain MEB203 novel alkaliphilic bacterium from Lonar Lake, India.</title>
        <authorList>
            <person name="Joshi A."/>
            <person name="Thite S."/>
            <person name="Mengade P."/>
        </authorList>
    </citation>
    <scope>NUCLEOTIDE SEQUENCE</scope>
    <source>
        <strain evidence="2">MEB 203</strain>
    </source>
</reference>
<evidence type="ECO:0000313" key="3">
    <source>
        <dbReference type="Proteomes" id="UP001148125"/>
    </source>
</evidence>
<evidence type="ECO:0000259" key="1">
    <source>
        <dbReference type="PROSITE" id="PS50883"/>
    </source>
</evidence>
<accession>A0ABT5VAN1</accession>
<dbReference type="RefSeq" id="WP_275117158.1">
    <property type="nucleotide sequence ID" value="NZ_JAOTPO010000002.1"/>
</dbReference>
<proteinExistence type="predicted"/>
<protein>
    <submittedName>
        <fullName evidence="2">EAL domain-containing protein</fullName>
    </submittedName>
</protein>
<dbReference type="InterPro" id="IPR001633">
    <property type="entry name" value="EAL_dom"/>
</dbReference>